<keyword evidence="1" id="KW-0732">Signal</keyword>
<gene>
    <name evidence="2" type="ORF">YK48G_12530</name>
</gene>
<proteinExistence type="predicted"/>
<dbReference type="RefSeq" id="WP_203629857.1">
    <property type="nucleotide sequence ID" value="NZ_BNJR01000012.1"/>
</dbReference>
<keyword evidence="3" id="KW-1185">Reference proteome</keyword>
<feature type="chain" id="PRO_5045671767" evidence="1">
    <location>
        <begin position="24"/>
        <end position="161"/>
    </location>
</feature>
<sequence>MKKKKLLMTLLVGLGLASGGLMATNVSAATQLSSVPKSWRGTWKDYSSDGSQSYGKTHFTAKTTYYYQKSHGKYHKITYKFATRSSDIQDKTPVHNENYYYGHGKYAFWWQLSTSKYATMHPTYYRMTTKNIFGHKRHVLLTYTGILWGGALPTASIKAKG</sequence>
<comment type="caution">
    <text evidence="2">The sequence shown here is derived from an EMBL/GenBank/DDBJ whole genome shotgun (WGS) entry which is preliminary data.</text>
</comment>
<dbReference type="EMBL" id="BNJR01000012">
    <property type="protein sequence ID" value="GHP13828.1"/>
    <property type="molecule type" value="Genomic_DNA"/>
</dbReference>
<dbReference type="Proteomes" id="UP000604765">
    <property type="component" value="Unassembled WGS sequence"/>
</dbReference>
<name>A0ABQ3VYM2_9LACO</name>
<evidence type="ECO:0000313" key="2">
    <source>
        <dbReference type="EMBL" id="GHP13828.1"/>
    </source>
</evidence>
<evidence type="ECO:0000256" key="1">
    <source>
        <dbReference type="SAM" id="SignalP"/>
    </source>
</evidence>
<accession>A0ABQ3VYM2</accession>
<reference evidence="2 3" key="1">
    <citation type="journal article" date="2021" name="Int. J. Syst. Evol. Microbiol.">
        <title>Lentilactobacillus fungorum sp. nov., isolated from spent mushroom substrates.</title>
        <authorList>
            <person name="Tohno M."/>
            <person name="Tanizawa Y."/>
            <person name="Kojima Y."/>
            <person name="Sakamoto M."/>
            <person name="Ohkuma M."/>
            <person name="Kobayashi H."/>
        </authorList>
    </citation>
    <scope>NUCLEOTIDE SEQUENCE [LARGE SCALE GENOMIC DNA]</scope>
    <source>
        <strain evidence="2 3">YK48G</strain>
    </source>
</reference>
<protein>
    <submittedName>
        <fullName evidence="2">Uncharacterized protein</fullName>
    </submittedName>
</protein>
<organism evidence="2 3">
    <name type="scientific">Lentilactobacillus fungorum</name>
    <dbReference type="NCBI Taxonomy" id="2201250"/>
    <lineage>
        <taxon>Bacteria</taxon>
        <taxon>Bacillati</taxon>
        <taxon>Bacillota</taxon>
        <taxon>Bacilli</taxon>
        <taxon>Lactobacillales</taxon>
        <taxon>Lactobacillaceae</taxon>
        <taxon>Lentilactobacillus</taxon>
    </lineage>
</organism>
<feature type="signal peptide" evidence="1">
    <location>
        <begin position="1"/>
        <end position="23"/>
    </location>
</feature>
<evidence type="ECO:0000313" key="3">
    <source>
        <dbReference type="Proteomes" id="UP000604765"/>
    </source>
</evidence>